<evidence type="ECO:0000256" key="3">
    <source>
        <dbReference type="ARBA" id="ARBA00022679"/>
    </source>
</evidence>
<dbReference type="RefSeq" id="WP_014808949.1">
    <property type="nucleotide sequence ID" value="NC_018025.1"/>
</dbReference>
<keyword evidence="1" id="KW-1003">Cell membrane</keyword>
<proteinExistence type="predicted"/>
<protein>
    <submittedName>
        <fullName evidence="10">Glycosyl transferase</fullName>
    </submittedName>
</protein>
<dbReference type="InterPro" id="IPR001173">
    <property type="entry name" value="Glyco_trans_2-like"/>
</dbReference>
<dbReference type="OrthoDB" id="9802649at2"/>
<dbReference type="HOGENOM" id="CLU_033536_0_0_7"/>
<keyword evidence="7 8" id="KW-0472">Membrane</keyword>
<keyword evidence="6 8" id="KW-1133">Transmembrane helix</keyword>
<dbReference type="KEGG" id="dti:Desti_1082"/>
<dbReference type="GO" id="GO:0099621">
    <property type="term" value="F:undecaprenyl-phosphate 4-deoxy-4-formamido-L-arabinose transferase activity"/>
    <property type="evidence" value="ECO:0007669"/>
    <property type="project" value="TreeGrafter"/>
</dbReference>
<dbReference type="eggNOG" id="COG0463">
    <property type="taxonomic scope" value="Bacteria"/>
</dbReference>
<dbReference type="GO" id="GO:0009103">
    <property type="term" value="P:lipopolysaccharide biosynthetic process"/>
    <property type="evidence" value="ECO:0007669"/>
    <property type="project" value="UniProtKB-KW"/>
</dbReference>
<dbReference type="InterPro" id="IPR029044">
    <property type="entry name" value="Nucleotide-diphossugar_trans"/>
</dbReference>
<evidence type="ECO:0000259" key="9">
    <source>
        <dbReference type="Pfam" id="PF00535"/>
    </source>
</evidence>
<dbReference type="PANTHER" id="PTHR48090:SF3">
    <property type="entry name" value="UNDECAPRENYL-PHOSPHATE 4-DEOXY-4-FORMAMIDO-L-ARABINOSE TRANSFERASE"/>
    <property type="match status" value="1"/>
</dbReference>
<keyword evidence="4 8" id="KW-0812">Transmembrane</keyword>
<dbReference type="Pfam" id="PF00535">
    <property type="entry name" value="Glycos_transf_2"/>
    <property type="match status" value="1"/>
</dbReference>
<evidence type="ECO:0000256" key="1">
    <source>
        <dbReference type="ARBA" id="ARBA00022475"/>
    </source>
</evidence>
<sequence>MTDLRSGISIVIPVYNSEKSLFALISRLKPALDCLGRNYELILVNDGSKDRSWDIMHALASDHSWIRAINLMRNYGQHNALLCGMRAARFDITITMDDDLQNPPEEIPLLLDALDKGFDVVYGTPSVRQHGLWRNLAAQITKLSFRAALGSEIAYQSSAFRAFRTALRNAFADYRGSFVSIDVLLTWGTSDFTSVTVRFEPRHAGVSNYTFAKLAMHALTMITGFSTLPLRLASFVGFGFMFFGIGVLCYVIGRYLLQGSSVPGFPFLASVIAIFSGVQLFCLGIIGEYLARMHFRMMEHPTYAIRSEIVPPSEPVQTNALSKQ</sequence>
<evidence type="ECO:0000313" key="11">
    <source>
        <dbReference type="Proteomes" id="UP000006055"/>
    </source>
</evidence>
<evidence type="ECO:0000256" key="6">
    <source>
        <dbReference type="ARBA" id="ARBA00022989"/>
    </source>
</evidence>
<reference evidence="11" key="1">
    <citation type="submission" date="2012-06" db="EMBL/GenBank/DDBJ databases">
        <title>Complete sequence of chromosome of Desulfomonile tiedjei DSM 6799.</title>
        <authorList>
            <person name="Lucas S."/>
            <person name="Copeland A."/>
            <person name="Lapidus A."/>
            <person name="Glavina del Rio T."/>
            <person name="Dalin E."/>
            <person name="Tice H."/>
            <person name="Bruce D."/>
            <person name="Goodwin L."/>
            <person name="Pitluck S."/>
            <person name="Peters L."/>
            <person name="Ovchinnikova G."/>
            <person name="Zeytun A."/>
            <person name="Lu M."/>
            <person name="Kyrpides N."/>
            <person name="Mavromatis K."/>
            <person name="Ivanova N."/>
            <person name="Brettin T."/>
            <person name="Detter J.C."/>
            <person name="Han C."/>
            <person name="Larimer F."/>
            <person name="Land M."/>
            <person name="Hauser L."/>
            <person name="Markowitz V."/>
            <person name="Cheng J.-F."/>
            <person name="Hugenholtz P."/>
            <person name="Woyke T."/>
            <person name="Wu D."/>
            <person name="Spring S."/>
            <person name="Schroeder M."/>
            <person name="Brambilla E."/>
            <person name="Klenk H.-P."/>
            <person name="Eisen J.A."/>
        </authorList>
    </citation>
    <scope>NUCLEOTIDE SEQUENCE [LARGE SCALE GENOMIC DNA]</scope>
    <source>
        <strain evidence="11">ATCC 49306 / DSM 6799 / DCB-1</strain>
    </source>
</reference>
<organism evidence="10 11">
    <name type="scientific">Desulfomonile tiedjei (strain ATCC 49306 / DSM 6799 / DCB-1)</name>
    <dbReference type="NCBI Taxonomy" id="706587"/>
    <lineage>
        <taxon>Bacteria</taxon>
        <taxon>Pseudomonadati</taxon>
        <taxon>Thermodesulfobacteriota</taxon>
        <taxon>Desulfomonilia</taxon>
        <taxon>Desulfomonilales</taxon>
        <taxon>Desulfomonilaceae</taxon>
        <taxon>Desulfomonile</taxon>
    </lineage>
</organism>
<dbReference type="PANTHER" id="PTHR48090">
    <property type="entry name" value="UNDECAPRENYL-PHOSPHATE 4-DEOXY-4-FORMAMIDO-L-ARABINOSE TRANSFERASE-RELATED"/>
    <property type="match status" value="1"/>
</dbReference>
<keyword evidence="5" id="KW-0448">Lipopolysaccharide biosynthesis</keyword>
<gene>
    <name evidence="10" type="ordered locus">Desti_1082</name>
</gene>
<evidence type="ECO:0000256" key="2">
    <source>
        <dbReference type="ARBA" id="ARBA00022676"/>
    </source>
</evidence>
<dbReference type="GO" id="GO:0005886">
    <property type="term" value="C:plasma membrane"/>
    <property type="evidence" value="ECO:0007669"/>
    <property type="project" value="TreeGrafter"/>
</dbReference>
<evidence type="ECO:0000313" key="10">
    <source>
        <dbReference type="EMBL" id="AFM23796.1"/>
    </source>
</evidence>
<dbReference type="SUPFAM" id="SSF53448">
    <property type="entry name" value="Nucleotide-diphospho-sugar transferases"/>
    <property type="match status" value="1"/>
</dbReference>
<dbReference type="EMBL" id="CP003360">
    <property type="protein sequence ID" value="AFM23796.1"/>
    <property type="molecule type" value="Genomic_DNA"/>
</dbReference>
<keyword evidence="2" id="KW-0328">Glycosyltransferase</keyword>
<dbReference type="Proteomes" id="UP000006055">
    <property type="component" value="Chromosome"/>
</dbReference>
<name>I4C2K5_DESTA</name>
<dbReference type="PATRIC" id="fig|706587.4.peg.1235"/>
<dbReference type="InterPro" id="IPR050256">
    <property type="entry name" value="Glycosyltransferase_2"/>
</dbReference>
<dbReference type="CDD" id="cd04187">
    <property type="entry name" value="DPM1_like_bac"/>
    <property type="match status" value="1"/>
</dbReference>
<feature type="transmembrane region" description="Helical" evidence="8">
    <location>
        <begin position="265"/>
        <end position="291"/>
    </location>
</feature>
<feature type="domain" description="Glycosyltransferase 2-like" evidence="9">
    <location>
        <begin position="9"/>
        <end position="161"/>
    </location>
</feature>
<accession>I4C2K5</accession>
<dbReference type="AlphaFoldDB" id="I4C2K5"/>
<evidence type="ECO:0000256" key="7">
    <source>
        <dbReference type="ARBA" id="ARBA00023136"/>
    </source>
</evidence>
<evidence type="ECO:0000256" key="4">
    <source>
        <dbReference type="ARBA" id="ARBA00022692"/>
    </source>
</evidence>
<feature type="transmembrane region" description="Helical" evidence="8">
    <location>
        <begin position="232"/>
        <end position="253"/>
    </location>
</feature>
<dbReference type="Gene3D" id="3.90.550.10">
    <property type="entry name" value="Spore Coat Polysaccharide Biosynthesis Protein SpsA, Chain A"/>
    <property type="match status" value="1"/>
</dbReference>
<dbReference type="STRING" id="706587.Desti_1082"/>
<evidence type="ECO:0000256" key="5">
    <source>
        <dbReference type="ARBA" id="ARBA00022985"/>
    </source>
</evidence>
<keyword evidence="3 10" id="KW-0808">Transferase</keyword>
<keyword evidence="11" id="KW-1185">Reference proteome</keyword>
<evidence type="ECO:0000256" key="8">
    <source>
        <dbReference type="SAM" id="Phobius"/>
    </source>
</evidence>